<feature type="transmembrane region" description="Helical" evidence="1">
    <location>
        <begin position="74"/>
        <end position="98"/>
    </location>
</feature>
<evidence type="ECO:0000313" key="2">
    <source>
        <dbReference type="EMBL" id="RLY05308.1"/>
    </source>
</evidence>
<dbReference type="Proteomes" id="UP000279194">
    <property type="component" value="Unassembled WGS sequence"/>
</dbReference>
<keyword evidence="3" id="KW-1185">Reference proteome</keyword>
<feature type="transmembrane region" description="Helical" evidence="1">
    <location>
        <begin position="183"/>
        <end position="208"/>
    </location>
</feature>
<evidence type="ECO:0000256" key="1">
    <source>
        <dbReference type="SAM" id="Phobius"/>
    </source>
</evidence>
<dbReference type="AlphaFoldDB" id="A0A3L9DYD4"/>
<dbReference type="RefSeq" id="WP_121834433.1">
    <property type="nucleotide sequence ID" value="NZ_CP163513.1"/>
</dbReference>
<dbReference type="EMBL" id="RCVM01000001">
    <property type="protein sequence ID" value="RLY05308.1"/>
    <property type="molecule type" value="Genomic_DNA"/>
</dbReference>
<keyword evidence="1" id="KW-0472">Membrane</keyword>
<feature type="transmembrane region" description="Helical" evidence="1">
    <location>
        <begin position="161"/>
        <end position="177"/>
    </location>
</feature>
<accession>A0A3L9DYD4</accession>
<reference evidence="2 3" key="1">
    <citation type="submission" date="2018-10" db="EMBL/GenBank/DDBJ databases">
        <title>Streptococcus hillyeri sp. nov., isolated from equine tracheal sample.</title>
        <authorList>
            <person name="Macfadyen A.C."/>
            <person name="Waller A."/>
            <person name="Paterson G.K."/>
        </authorList>
    </citation>
    <scope>NUCLEOTIDE SEQUENCE [LARGE SCALE GENOMIC DNA]</scope>
    <source>
        <strain evidence="2 3">28462</strain>
    </source>
</reference>
<proteinExistence type="predicted"/>
<keyword evidence="1" id="KW-0812">Transmembrane</keyword>
<gene>
    <name evidence="2" type="ORF">EAF07_01015</name>
</gene>
<name>A0A3L9DYD4_9STRE</name>
<evidence type="ECO:0000313" key="3">
    <source>
        <dbReference type="Proteomes" id="UP000279194"/>
    </source>
</evidence>
<comment type="caution">
    <text evidence="2">The sequence shown here is derived from an EMBL/GenBank/DDBJ whole genome shotgun (WGS) entry which is preliminary data.</text>
</comment>
<organism evidence="2 3">
    <name type="scientific">Streptococcus hillyeri</name>
    <dbReference type="NCBI Taxonomy" id="2282420"/>
    <lineage>
        <taxon>Bacteria</taxon>
        <taxon>Bacillati</taxon>
        <taxon>Bacillota</taxon>
        <taxon>Bacilli</taxon>
        <taxon>Lactobacillales</taxon>
        <taxon>Streptococcaceae</taxon>
        <taxon>Streptococcus</taxon>
    </lineage>
</organism>
<keyword evidence="1" id="KW-1133">Transmembrane helix</keyword>
<protein>
    <submittedName>
        <fullName evidence="2">Uncharacterized protein</fullName>
    </submittedName>
</protein>
<sequence>MSFVKKIIDDYLEGNRGTLSYFDKEGNVHAIRTYADKSHYPSYEDYYLAMGVRINKEVQNKYTRKLRFWAFWEAIQMPAILFSLLIGVVSIILAFITRGEGWPEGIVSSATLFGMGPMFGYMSYNWFFKSWVITSFENAYNKELAKKKSTIALQKVKREKNWVHIVTVVALLALGYFDSWISVAKILIIAFSSMAFGMIEGLLFIGLGQLFSPLFSKKAELKLKQEQQLELSPELMKQVKKWFRVIHQDFHTEKYAIAFDRFGASQKTREEFHQEIQNFLSEQKLTAFHLVSFEETELSVLEITDHQFEVDLFLYDTVAQEFPEFYLICKVNYQGNQLKSIELVEVGY</sequence>
<dbReference type="OrthoDB" id="2214198at2"/>